<evidence type="ECO:0000256" key="1">
    <source>
        <dbReference type="ARBA" id="ARBA00006484"/>
    </source>
</evidence>
<dbReference type="Pfam" id="PF00106">
    <property type="entry name" value="adh_short"/>
    <property type="match status" value="1"/>
</dbReference>
<dbReference type="Gene3D" id="3.40.50.720">
    <property type="entry name" value="NAD(P)-binding Rossmann-like Domain"/>
    <property type="match status" value="1"/>
</dbReference>
<dbReference type="NCBIfam" id="NF004513">
    <property type="entry name" value="PRK05854.1"/>
    <property type="match status" value="1"/>
</dbReference>
<organism evidence="3 4">
    <name type="scientific">Catenuloplanes indicus</name>
    <dbReference type="NCBI Taxonomy" id="137267"/>
    <lineage>
        <taxon>Bacteria</taxon>
        <taxon>Bacillati</taxon>
        <taxon>Actinomycetota</taxon>
        <taxon>Actinomycetes</taxon>
        <taxon>Micromonosporales</taxon>
        <taxon>Micromonosporaceae</taxon>
        <taxon>Catenuloplanes</taxon>
    </lineage>
</organism>
<dbReference type="PANTHER" id="PTHR24320">
    <property type="entry name" value="RETINOL DEHYDROGENASE"/>
    <property type="match status" value="1"/>
</dbReference>
<dbReference type="Proteomes" id="UP001240236">
    <property type="component" value="Unassembled WGS sequence"/>
</dbReference>
<comment type="similarity">
    <text evidence="1">Belongs to the short-chain dehydrogenases/reductases (SDR) family.</text>
</comment>
<dbReference type="SUPFAM" id="SSF51735">
    <property type="entry name" value="NAD(P)-binding Rossmann-fold domains"/>
    <property type="match status" value="1"/>
</dbReference>
<reference evidence="3 4" key="1">
    <citation type="submission" date="2023-07" db="EMBL/GenBank/DDBJ databases">
        <title>Sequencing the genomes of 1000 actinobacteria strains.</title>
        <authorList>
            <person name="Klenk H.-P."/>
        </authorList>
    </citation>
    <scope>NUCLEOTIDE SEQUENCE [LARGE SCALE GENOMIC DNA]</scope>
    <source>
        <strain evidence="3 4">DSM 44709</strain>
    </source>
</reference>
<dbReference type="PANTHER" id="PTHR24320:SF148">
    <property type="entry name" value="NAD(P)-BINDING ROSSMANN-FOLD SUPERFAMILY PROTEIN"/>
    <property type="match status" value="1"/>
</dbReference>
<dbReference type="NCBIfam" id="NF004846">
    <property type="entry name" value="PRK06197.1"/>
    <property type="match status" value="1"/>
</dbReference>
<gene>
    <name evidence="3" type="ORF">J2S42_003320</name>
</gene>
<dbReference type="RefSeq" id="WP_307240137.1">
    <property type="nucleotide sequence ID" value="NZ_JAUSUZ010000001.1"/>
</dbReference>
<keyword evidence="4" id="KW-1185">Reference proteome</keyword>
<evidence type="ECO:0000313" key="4">
    <source>
        <dbReference type="Proteomes" id="UP001240236"/>
    </source>
</evidence>
<name>A0AAE3VZE4_9ACTN</name>
<evidence type="ECO:0000256" key="2">
    <source>
        <dbReference type="ARBA" id="ARBA00023002"/>
    </source>
</evidence>
<sequence>MARIQPEYGVPDLSGKRAVVTGASDGVGREIATRLGAAGAEVVMPVRNRVKGEAAIARIRQKHPGATLSLRDLDLSSLASVAALGAALHAEDRPIHILINNAGVMMPPRRKSTADGFELQFGSNHLGHFALVGHLLPLLRAGRARVTSQLSVSTVAGRINWDDLNWKRSYRAMGAYGQSKIALGLFALELDRRSQAGGWGVTSNVSHPGISPTNLMRARPEIGRLREAPQQRGIRALSRRGILVGTPGTAALPALMAATAPDAGGGRFYGPSGPGGLGGAPAERRLYRPLRPVDDAGKIWQVSQDLTHVSIPA</sequence>
<comment type="caution">
    <text evidence="3">The sequence shown here is derived from an EMBL/GenBank/DDBJ whole genome shotgun (WGS) entry which is preliminary data.</text>
</comment>
<dbReference type="PRINTS" id="PR00081">
    <property type="entry name" value="GDHRDH"/>
</dbReference>
<keyword evidence="2" id="KW-0560">Oxidoreductase</keyword>
<dbReference type="EMBL" id="JAUSUZ010000001">
    <property type="protein sequence ID" value="MDQ0366651.1"/>
    <property type="molecule type" value="Genomic_DNA"/>
</dbReference>
<dbReference type="AlphaFoldDB" id="A0AAE3VZE4"/>
<evidence type="ECO:0000313" key="3">
    <source>
        <dbReference type="EMBL" id="MDQ0366651.1"/>
    </source>
</evidence>
<protein>
    <submittedName>
        <fullName evidence="3">NAD(P)-dependent dehydrogenase (Short-subunit alcohol dehydrogenase family)</fullName>
    </submittedName>
</protein>
<dbReference type="InterPro" id="IPR036291">
    <property type="entry name" value="NAD(P)-bd_dom_sf"/>
</dbReference>
<proteinExistence type="inferred from homology"/>
<accession>A0AAE3VZE4</accession>
<dbReference type="GO" id="GO:0016491">
    <property type="term" value="F:oxidoreductase activity"/>
    <property type="evidence" value="ECO:0007669"/>
    <property type="project" value="UniProtKB-KW"/>
</dbReference>
<dbReference type="InterPro" id="IPR002347">
    <property type="entry name" value="SDR_fam"/>
</dbReference>